<organism evidence="10 11">
    <name type="scientific">Luteibacter rhizovicinus DSM 16549</name>
    <dbReference type="NCBI Taxonomy" id="1440763"/>
    <lineage>
        <taxon>Bacteria</taxon>
        <taxon>Pseudomonadati</taxon>
        <taxon>Pseudomonadota</taxon>
        <taxon>Gammaproteobacteria</taxon>
        <taxon>Lysobacterales</taxon>
        <taxon>Rhodanobacteraceae</taxon>
        <taxon>Luteibacter</taxon>
    </lineage>
</organism>
<dbReference type="SUPFAM" id="SSF56935">
    <property type="entry name" value="Porins"/>
    <property type="match status" value="1"/>
</dbReference>
<dbReference type="InterPro" id="IPR012910">
    <property type="entry name" value="Plug_dom"/>
</dbReference>
<comment type="similarity">
    <text evidence="7">Belongs to the TonB-dependent receptor family.</text>
</comment>
<dbReference type="InterPro" id="IPR057601">
    <property type="entry name" value="Oar-like_b-barrel"/>
</dbReference>
<dbReference type="GO" id="GO:0009279">
    <property type="term" value="C:cell outer membrane"/>
    <property type="evidence" value="ECO:0007669"/>
    <property type="project" value="UniProtKB-SubCell"/>
</dbReference>
<dbReference type="Gene3D" id="2.40.170.20">
    <property type="entry name" value="TonB-dependent receptor, beta-barrel domain"/>
    <property type="match status" value="1"/>
</dbReference>
<evidence type="ECO:0000259" key="9">
    <source>
        <dbReference type="Pfam" id="PF25183"/>
    </source>
</evidence>
<evidence type="ECO:0000256" key="7">
    <source>
        <dbReference type="PROSITE-ProRule" id="PRU01360"/>
    </source>
</evidence>
<keyword evidence="3 7" id="KW-1134">Transmembrane beta strand</keyword>
<dbReference type="PANTHER" id="PTHR30069:SF46">
    <property type="entry name" value="OAR PROTEIN"/>
    <property type="match status" value="1"/>
</dbReference>
<dbReference type="PANTHER" id="PTHR30069">
    <property type="entry name" value="TONB-DEPENDENT OUTER MEMBRANE RECEPTOR"/>
    <property type="match status" value="1"/>
</dbReference>
<evidence type="ECO:0000256" key="5">
    <source>
        <dbReference type="ARBA" id="ARBA00023136"/>
    </source>
</evidence>
<dbReference type="Proteomes" id="UP000182987">
    <property type="component" value="Chromosome"/>
</dbReference>
<dbReference type="InterPro" id="IPR039426">
    <property type="entry name" value="TonB-dep_rcpt-like"/>
</dbReference>
<dbReference type="Pfam" id="PF25183">
    <property type="entry name" value="OMP_b-brl_4"/>
    <property type="match status" value="1"/>
</dbReference>
<dbReference type="InterPro" id="IPR013784">
    <property type="entry name" value="Carb-bd-like_fold"/>
</dbReference>
<keyword evidence="4 7" id="KW-0812">Transmembrane</keyword>
<evidence type="ECO:0000256" key="2">
    <source>
        <dbReference type="ARBA" id="ARBA00022448"/>
    </source>
</evidence>
<dbReference type="EMBL" id="CP017480">
    <property type="protein sequence ID" value="APG06445.1"/>
    <property type="molecule type" value="Genomic_DNA"/>
</dbReference>
<dbReference type="GO" id="GO:0044718">
    <property type="term" value="P:siderophore transmembrane transport"/>
    <property type="evidence" value="ECO:0007669"/>
    <property type="project" value="TreeGrafter"/>
</dbReference>
<feature type="domain" description="TonB-dependent transporter Oar-like beta-barrel" evidence="9">
    <location>
        <begin position="343"/>
        <end position="597"/>
    </location>
</feature>
<dbReference type="Pfam" id="PF13620">
    <property type="entry name" value="CarboxypepD_reg"/>
    <property type="match status" value="1"/>
</dbReference>
<evidence type="ECO:0000313" key="10">
    <source>
        <dbReference type="EMBL" id="APG06445.1"/>
    </source>
</evidence>
<keyword evidence="6 7" id="KW-0998">Cell outer membrane</keyword>
<reference evidence="11" key="1">
    <citation type="submission" date="2016-09" db="EMBL/GenBank/DDBJ databases">
        <authorList>
            <person name="Lysoe E."/>
        </authorList>
    </citation>
    <scope>NUCLEOTIDE SEQUENCE [LARGE SCALE GENOMIC DNA]</scope>
    <source>
        <strain evidence="11">LJ96T</strain>
    </source>
</reference>
<gene>
    <name evidence="10" type="ORF">BJI69_08605</name>
</gene>
<dbReference type="PROSITE" id="PS52016">
    <property type="entry name" value="TONB_DEPENDENT_REC_3"/>
    <property type="match status" value="1"/>
</dbReference>
<dbReference type="SUPFAM" id="SSF49452">
    <property type="entry name" value="Starch-binding domain-like"/>
    <property type="match status" value="1"/>
</dbReference>
<comment type="subcellular location">
    <subcellularLocation>
        <location evidence="1 7">Cell outer membrane</location>
        <topology evidence="1 7">Multi-pass membrane protein</topology>
    </subcellularLocation>
</comment>
<dbReference type="STRING" id="1440763.BJI69_08605"/>
<protein>
    <submittedName>
        <fullName evidence="10">Oar protein</fullName>
    </submittedName>
</protein>
<dbReference type="InterPro" id="IPR036942">
    <property type="entry name" value="Beta-barrel_TonB_sf"/>
</dbReference>
<dbReference type="GO" id="GO:0030246">
    <property type="term" value="F:carbohydrate binding"/>
    <property type="evidence" value="ECO:0007669"/>
    <property type="project" value="InterPro"/>
</dbReference>
<evidence type="ECO:0000256" key="4">
    <source>
        <dbReference type="ARBA" id="ARBA00022692"/>
    </source>
</evidence>
<keyword evidence="5 7" id="KW-0472">Membrane</keyword>
<dbReference type="InterPro" id="IPR037066">
    <property type="entry name" value="Plug_dom_sf"/>
</dbReference>
<evidence type="ECO:0000256" key="3">
    <source>
        <dbReference type="ARBA" id="ARBA00022452"/>
    </source>
</evidence>
<evidence type="ECO:0000313" key="11">
    <source>
        <dbReference type="Proteomes" id="UP000182987"/>
    </source>
</evidence>
<evidence type="ECO:0000259" key="8">
    <source>
        <dbReference type="Pfam" id="PF07715"/>
    </source>
</evidence>
<evidence type="ECO:0000256" key="6">
    <source>
        <dbReference type="ARBA" id="ARBA00023237"/>
    </source>
</evidence>
<feature type="domain" description="TonB-dependent receptor plug" evidence="8">
    <location>
        <begin position="141"/>
        <end position="243"/>
    </location>
</feature>
<dbReference type="PATRIC" id="fig|1440763.5.peg.2636"/>
<keyword evidence="2 7" id="KW-0813">Transport</keyword>
<evidence type="ECO:0000256" key="1">
    <source>
        <dbReference type="ARBA" id="ARBA00004571"/>
    </source>
</evidence>
<keyword evidence="11" id="KW-1185">Reference proteome</keyword>
<dbReference type="KEGG" id="lrz:BJI69_08605"/>
<name>A0A0G9HB24_9GAMM</name>
<dbReference type="AlphaFoldDB" id="A0A0G9HB24"/>
<dbReference type="Pfam" id="PF07715">
    <property type="entry name" value="Plug"/>
    <property type="match status" value="1"/>
</dbReference>
<dbReference type="Gene3D" id="2.60.40.1120">
    <property type="entry name" value="Carboxypeptidase-like, regulatory domain"/>
    <property type="match status" value="1"/>
</dbReference>
<accession>A0A0G9HB24</accession>
<dbReference type="RefSeq" id="WP_046968338.1">
    <property type="nucleotide sequence ID" value="NZ_CP017480.1"/>
</dbReference>
<proteinExistence type="inferred from homology"/>
<sequence>MSRQYRAASLGRRTALALAIGLGSVSGAVFAQATTGSIFGQAPQGAGQTVTVTSDTGVSRTVNVDSAGRYTVGSLPLGNYKVTLNRDGAAVDSRSNVTLRVGSGTEVAFAGAAAVAAQSTSLEGVTVSANALPSIDVSAVDSRTVITSEQLSKLPLARTAEAIALLAPGAVAGSSFFTGPTGNALVSIAGSAVTENAYYINGFNTTDPLSGFGGITLPYGAIDQQEILAGGYGAAYGRSAGGVISQVGKRGTNEWHFGAQVLWEPKSTQADRFNYYRQVGALAGQLYDENRDDKLSRKTYSAYVGGPLIKDTLYIFLAGEQERRAGDLTSSVAAPFVYHRTYKNPKLYGKLDWNITDSNILEVTGASNKQEYNAPFYKYSYATKTEGAYAGNDVAGNPLNKTGADLYTAKFTSYITDDITVTALYGKMKGTYYTSPGGDVSQPSILTPQFQNPAYTPNGLITNGNPSAQVNDPEHKSTNTNLRIDLSWHIGDHTIVAGMDNQNVRDNHDGVTTSGPGYAWEYNKGAANTPIIGVLPTDSAYVAPPGGQGYYVARYVYGTQASVRTKQRAQYIEDSWQVNDRWMVKAGIRNDQFTNYNQGGEAYLRLTKPQWAPRLGVSWDVNGDSSLKIYANAGRYYLALPSTVALRSAGSSLYTREYFTYTGIDANGIPQGLAPIASSTGGPISVNREYGIPRDPKTAASKDIKSEYQDEFILGFDAQAWAGWTYGAKATVRKLRNSIDDVGDGDSIVNAAIAQGIDPDTIGAIQGSYLFNPGRANTFVIPNTNGGYYDVKVTNDDFGFPKSKRNYYGLELYLDHAWDGKYQVRFDYLYSKSYGNSEGQVRSDIGQVDVSATVDWDYSYVMQYAGGELANSRKHQFKVYGSYQIAPEWLASANILVASGSPISCLGGYGTAQNAPGLGYASVYHWCGGEPSRPGDAGHTPWQYTLTGSIEYRPEWADKKLALNVTVFNILDQRKETQLYTRYGTSAAVNPRYGVPYYQTTPRYARFGISYDF</sequence>
<dbReference type="Gene3D" id="2.170.130.10">
    <property type="entry name" value="TonB-dependent receptor, plug domain"/>
    <property type="match status" value="1"/>
</dbReference>
<dbReference type="GO" id="GO:0015344">
    <property type="term" value="F:siderophore uptake transmembrane transporter activity"/>
    <property type="evidence" value="ECO:0007669"/>
    <property type="project" value="TreeGrafter"/>
</dbReference>